<dbReference type="OrthoDB" id="3831250at2"/>
<dbReference type="AlphaFoldDB" id="A0A4Y5YLV5"/>
<feature type="chain" id="PRO_5039310559" evidence="3">
    <location>
        <begin position="32"/>
        <end position="205"/>
    </location>
</feature>
<dbReference type="Proteomes" id="UP000316125">
    <property type="component" value="Chromosome"/>
</dbReference>
<gene>
    <name evidence="4" type="ORF">FIV50_02455</name>
</gene>
<organism evidence="4 5">
    <name type="scientific">Microbacterium foliorum</name>
    <dbReference type="NCBI Taxonomy" id="104336"/>
    <lineage>
        <taxon>Bacteria</taxon>
        <taxon>Bacillati</taxon>
        <taxon>Actinomycetota</taxon>
        <taxon>Actinomycetes</taxon>
        <taxon>Micrococcales</taxon>
        <taxon>Microbacteriaceae</taxon>
        <taxon>Microbacterium</taxon>
    </lineage>
</organism>
<dbReference type="Gene3D" id="2.60.40.1240">
    <property type="match status" value="1"/>
</dbReference>
<feature type="signal peptide" evidence="3">
    <location>
        <begin position="1"/>
        <end position="31"/>
    </location>
</feature>
<accession>A0A4Y5YLV5</accession>
<name>A0A4Y5YLV5_9MICO</name>
<proteinExistence type="predicted"/>
<evidence type="ECO:0000256" key="2">
    <source>
        <dbReference type="SAM" id="MobiDB-lite"/>
    </source>
</evidence>
<evidence type="ECO:0000313" key="5">
    <source>
        <dbReference type="Proteomes" id="UP000316125"/>
    </source>
</evidence>
<evidence type="ECO:0000256" key="3">
    <source>
        <dbReference type="SAM" id="SignalP"/>
    </source>
</evidence>
<feature type="region of interest" description="Disordered" evidence="2">
    <location>
        <begin position="39"/>
        <end position="60"/>
    </location>
</feature>
<dbReference type="InterPro" id="IPR029050">
    <property type="entry name" value="Immunoprotect_excell_Ig-like"/>
</dbReference>
<evidence type="ECO:0000313" key="4">
    <source>
        <dbReference type="EMBL" id="QDE33757.1"/>
    </source>
</evidence>
<protein>
    <submittedName>
        <fullName evidence="4">DUF4352 domain-containing protein</fullName>
    </submittedName>
</protein>
<evidence type="ECO:0000256" key="1">
    <source>
        <dbReference type="ARBA" id="ARBA00022729"/>
    </source>
</evidence>
<dbReference type="PROSITE" id="PS51257">
    <property type="entry name" value="PROKAR_LIPOPROTEIN"/>
    <property type="match status" value="1"/>
</dbReference>
<dbReference type="RefSeq" id="WP_140036043.1">
    <property type="nucleotide sequence ID" value="NZ_CP041040.1"/>
</dbReference>
<sequence length="205" mass="20273">MTMGNKYSSVLGCGRTVLGASAVLVAGLLLAGCTSEPIADGSQNSDPVATATVPAPGGGTVDDVVVAEEDQPVPAAAAVETPLDRPAELDDGMVIAVTEAERVETKAETPGEIAGPAVAVRLKITNGTDSTVDLSSVMVSLTGADGAFGQPTTSAPAAPFSGEIAAGGDAVGTYVFGIPAEQRDDLSITVEYVAGAPVALFVGEI</sequence>
<reference evidence="4 5" key="1">
    <citation type="submission" date="2019-06" db="EMBL/GenBank/DDBJ databases">
        <title>Complete genome of Microbacterium foliorum M2.</title>
        <authorList>
            <person name="Cao G."/>
        </authorList>
    </citation>
    <scope>NUCLEOTIDE SEQUENCE [LARGE SCALE GENOMIC DNA]</scope>
    <source>
        <strain evidence="4 5">M2</strain>
    </source>
</reference>
<keyword evidence="1 3" id="KW-0732">Signal</keyword>
<dbReference type="EMBL" id="CP041040">
    <property type="protein sequence ID" value="QDE33757.1"/>
    <property type="molecule type" value="Genomic_DNA"/>
</dbReference>